<feature type="transmembrane region" description="Helical" evidence="6">
    <location>
        <begin position="109"/>
        <end position="135"/>
    </location>
</feature>
<feature type="transmembrane region" description="Helical" evidence="6">
    <location>
        <begin position="358"/>
        <end position="376"/>
    </location>
</feature>
<feature type="transmembrane region" description="Helical" evidence="6">
    <location>
        <begin position="196"/>
        <end position="218"/>
    </location>
</feature>
<dbReference type="InterPro" id="IPR017452">
    <property type="entry name" value="GPCR_Rhodpsn_7TM"/>
</dbReference>
<keyword evidence="3 6" id="KW-0812">Transmembrane</keyword>
<feature type="transmembrane region" description="Helical" evidence="6">
    <location>
        <begin position="155"/>
        <end position="176"/>
    </location>
</feature>
<organism evidence="8 9">
    <name type="scientific">Folsomia candida</name>
    <name type="common">Springtail</name>
    <dbReference type="NCBI Taxonomy" id="158441"/>
    <lineage>
        <taxon>Eukaryota</taxon>
        <taxon>Metazoa</taxon>
        <taxon>Ecdysozoa</taxon>
        <taxon>Arthropoda</taxon>
        <taxon>Hexapoda</taxon>
        <taxon>Collembola</taxon>
        <taxon>Entomobryomorpha</taxon>
        <taxon>Isotomoidea</taxon>
        <taxon>Isotomidae</taxon>
        <taxon>Proisotominae</taxon>
        <taxon>Folsomia</taxon>
    </lineage>
</organism>
<dbReference type="PANTHER" id="PTHR46273:SF4">
    <property type="entry name" value="AT19640P"/>
    <property type="match status" value="1"/>
</dbReference>
<keyword evidence="4 6" id="KW-1133">Transmembrane helix</keyword>
<evidence type="ECO:0000256" key="6">
    <source>
        <dbReference type="SAM" id="Phobius"/>
    </source>
</evidence>
<protein>
    <submittedName>
        <fullName evidence="8">Sex peptide receptor</fullName>
    </submittedName>
</protein>
<dbReference type="AlphaFoldDB" id="A0A226F2P4"/>
<comment type="similarity">
    <text evidence="2">Belongs to the G-protein coupled receptor 1 family.</text>
</comment>
<sequence>MSLCLHENNTQLQLMTSSIKLQMEYEMLEDSNDVNMTIMINDTIPSAPSEMTNLTLGGYCNPWLGELGAWYGGVHGYSSLVVCLFGCVMNLLNLVVLTRREMHNPTNAILTGLAFADLLNDLEYMPFALFMKVLARPGYPPKTNPWALFVLAHSNFSQVCHTISIWLTVTLAVWRYMMVAMPMQNKTLCTMERAKLAIIIAYVCSLLVCIPLNLSFSIKDTSGMSSNVTMNGTDVKYYVYYSDLAQAHDKLLVKANFWTYSVVIKLIPCLVLTVVSFRLINSLMEAKRRKAQLKGGGRGAAKGGEDGGGDRTTRMLLAVLLLFLMTEFPQGILGLLSLLLGDAFFRSCYLPLGDLMDIVALSNSAINFILYTAMSLKFRQVFMATFHLNKLCPQQRLSPESDLTTTRVIHSIALPSNGVHQSPLA</sequence>
<accession>A0A226F2P4</accession>
<dbReference type="OMA" id="CHAASDM"/>
<dbReference type="InterPro" id="IPR000276">
    <property type="entry name" value="GPCR_Rhodpsn"/>
</dbReference>
<keyword evidence="5 6" id="KW-0472">Membrane</keyword>
<comment type="subcellular location">
    <subcellularLocation>
        <location evidence="1">Membrane</location>
    </subcellularLocation>
</comment>
<evidence type="ECO:0000313" key="9">
    <source>
        <dbReference type="Proteomes" id="UP000198287"/>
    </source>
</evidence>
<gene>
    <name evidence="8" type="ORF">Fcan01_03471</name>
</gene>
<dbReference type="STRING" id="158441.A0A226F2P4"/>
<dbReference type="PROSITE" id="PS50262">
    <property type="entry name" value="G_PROTEIN_RECEP_F1_2"/>
    <property type="match status" value="1"/>
</dbReference>
<proteinExistence type="inferred from homology"/>
<evidence type="ECO:0000256" key="2">
    <source>
        <dbReference type="ARBA" id="ARBA00010663"/>
    </source>
</evidence>
<dbReference type="InterPro" id="IPR053219">
    <property type="entry name" value="GPCR_Dmsr-1"/>
</dbReference>
<dbReference type="GO" id="GO:0005886">
    <property type="term" value="C:plasma membrane"/>
    <property type="evidence" value="ECO:0007669"/>
    <property type="project" value="TreeGrafter"/>
</dbReference>
<evidence type="ECO:0000256" key="3">
    <source>
        <dbReference type="ARBA" id="ARBA00022692"/>
    </source>
</evidence>
<evidence type="ECO:0000313" key="8">
    <source>
        <dbReference type="EMBL" id="OXA63620.1"/>
    </source>
</evidence>
<feature type="domain" description="G-protein coupled receptors family 1 profile" evidence="7">
    <location>
        <begin position="89"/>
        <end position="371"/>
    </location>
</feature>
<comment type="caution">
    <text evidence="8">The sequence shown here is derived from an EMBL/GenBank/DDBJ whole genome shotgun (WGS) entry which is preliminary data.</text>
</comment>
<evidence type="ECO:0000259" key="7">
    <source>
        <dbReference type="PROSITE" id="PS50262"/>
    </source>
</evidence>
<reference evidence="8 9" key="1">
    <citation type="submission" date="2015-12" db="EMBL/GenBank/DDBJ databases">
        <title>The genome of Folsomia candida.</title>
        <authorList>
            <person name="Faddeeva A."/>
            <person name="Derks M.F."/>
            <person name="Anvar Y."/>
            <person name="Smit S."/>
            <person name="Van Straalen N."/>
            <person name="Roelofs D."/>
        </authorList>
    </citation>
    <scope>NUCLEOTIDE SEQUENCE [LARGE SCALE GENOMIC DNA]</scope>
    <source>
        <strain evidence="8 9">VU population</strain>
        <tissue evidence="8">Whole body</tissue>
    </source>
</reference>
<dbReference type="SUPFAM" id="SSF81321">
    <property type="entry name" value="Family A G protein-coupled receptor-like"/>
    <property type="match status" value="1"/>
</dbReference>
<dbReference type="Pfam" id="PF10324">
    <property type="entry name" value="7TM_GPCR_Srw"/>
    <property type="match status" value="1"/>
</dbReference>
<dbReference type="Proteomes" id="UP000198287">
    <property type="component" value="Unassembled WGS sequence"/>
</dbReference>
<evidence type="ECO:0000256" key="5">
    <source>
        <dbReference type="ARBA" id="ARBA00023136"/>
    </source>
</evidence>
<dbReference type="GO" id="GO:0008528">
    <property type="term" value="F:G protein-coupled peptide receptor activity"/>
    <property type="evidence" value="ECO:0007669"/>
    <property type="project" value="InterPro"/>
</dbReference>
<feature type="transmembrane region" description="Helical" evidence="6">
    <location>
        <begin position="257"/>
        <end position="280"/>
    </location>
</feature>
<keyword evidence="9" id="KW-1185">Reference proteome</keyword>
<feature type="transmembrane region" description="Helical" evidence="6">
    <location>
        <begin position="77"/>
        <end position="97"/>
    </location>
</feature>
<dbReference type="InterPro" id="IPR019427">
    <property type="entry name" value="7TM_GPCR_serpentine_rcpt_Srw"/>
</dbReference>
<dbReference type="CDD" id="cd14978">
    <property type="entry name" value="7tmA_FMRFamide_R-like"/>
    <property type="match status" value="1"/>
</dbReference>
<dbReference type="PRINTS" id="PR00237">
    <property type="entry name" value="GPCRRHODOPSN"/>
</dbReference>
<dbReference type="PANTHER" id="PTHR46273">
    <property type="entry name" value="MYOSUPPRESSIN RECEPTOR 1, ISOFORM B-RELATED"/>
    <property type="match status" value="1"/>
</dbReference>
<dbReference type="OrthoDB" id="5864054at2759"/>
<name>A0A226F2P4_FOLCA</name>
<keyword evidence="8" id="KW-0675">Receptor</keyword>
<feature type="transmembrane region" description="Helical" evidence="6">
    <location>
        <begin position="316"/>
        <end position="338"/>
    </location>
</feature>
<dbReference type="Gene3D" id="1.20.1070.10">
    <property type="entry name" value="Rhodopsin 7-helix transmembrane proteins"/>
    <property type="match status" value="1"/>
</dbReference>
<evidence type="ECO:0000256" key="4">
    <source>
        <dbReference type="ARBA" id="ARBA00022989"/>
    </source>
</evidence>
<evidence type="ECO:0000256" key="1">
    <source>
        <dbReference type="ARBA" id="ARBA00004370"/>
    </source>
</evidence>
<dbReference type="EMBL" id="LNIX01000001">
    <property type="protein sequence ID" value="OXA63620.1"/>
    <property type="molecule type" value="Genomic_DNA"/>
</dbReference>